<organism evidence="2 3">
    <name type="scientific">Kribbella alba</name>
    <dbReference type="NCBI Taxonomy" id="190197"/>
    <lineage>
        <taxon>Bacteria</taxon>
        <taxon>Bacillati</taxon>
        <taxon>Actinomycetota</taxon>
        <taxon>Actinomycetes</taxon>
        <taxon>Propionibacteriales</taxon>
        <taxon>Kribbellaceae</taxon>
        <taxon>Kribbella</taxon>
    </lineage>
</organism>
<feature type="domain" description="AB hydrolase-1" evidence="1">
    <location>
        <begin position="60"/>
        <end position="301"/>
    </location>
</feature>
<protein>
    <submittedName>
        <fullName evidence="2">Alpha/beta fold hydrolase</fullName>
    </submittedName>
</protein>
<comment type="caution">
    <text evidence="2">The sequence shown here is derived from an EMBL/GenBank/DDBJ whole genome shotgun (WGS) entry which is preliminary data.</text>
</comment>
<dbReference type="EMBL" id="BAAANE010000007">
    <property type="protein sequence ID" value="GAA1644845.1"/>
    <property type="molecule type" value="Genomic_DNA"/>
</dbReference>
<evidence type="ECO:0000313" key="2">
    <source>
        <dbReference type="EMBL" id="GAA1644845.1"/>
    </source>
</evidence>
<reference evidence="2 3" key="1">
    <citation type="journal article" date="2019" name="Int. J. Syst. Evol. Microbiol.">
        <title>The Global Catalogue of Microorganisms (GCM) 10K type strain sequencing project: providing services to taxonomists for standard genome sequencing and annotation.</title>
        <authorList>
            <consortium name="The Broad Institute Genomics Platform"/>
            <consortium name="The Broad Institute Genome Sequencing Center for Infectious Disease"/>
            <person name="Wu L."/>
            <person name="Ma J."/>
        </authorList>
    </citation>
    <scope>NUCLEOTIDE SEQUENCE [LARGE SCALE GENOMIC DNA]</scope>
    <source>
        <strain evidence="2 3">JCM 14306</strain>
    </source>
</reference>
<dbReference type="PANTHER" id="PTHR32268">
    <property type="entry name" value="HOMOSERINE O-ACETYLTRANSFERASE"/>
    <property type="match status" value="1"/>
</dbReference>
<accession>A0ABN2FH25</accession>
<dbReference type="RefSeq" id="WP_344113173.1">
    <property type="nucleotide sequence ID" value="NZ_BAAANE010000007.1"/>
</dbReference>
<evidence type="ECO:0000313" key="3">
    <source>
        <dbReference type="Proteomes" id="UP001501319"/>
    </source>
</evidence>
<proteinExistence type="predicted"/>
<gene>
    <name evidence="2" type="ORF">GCM10009744_39390</name>
</gene>
<sequence>MTTVQNGIFELGELPVERGGVIRDAKLSWQTHGTLSPARDNVIVYPCSYGATHETQDWLVGPVLDPERWFIVIPDMFSNGLSSSASTDPEYPSLVTMADNVHAQYRLLTEQFGVTRVAAAYGFSMGAGQAYHWATLYPDFVERAIVVCGSARTSLHNRVFLRGLLSILEAAPEHLGNGRFSSEPVAAMRAFAHVYAGWGLSQDFYRARLYESLGAPDLDTFLQTDWVDRFAEGRAADKYAQALTWLEADVSTPFGGDLDVALGAIVARVLLMPSATDLYFRTADNELELASLRKAELVEIPSIWGHRAGSPADIPADLEFLSRHVRAFLED</sequence>
<dbReference type="InterPro" id="IPR029058">
    <property type="entry name" value="AB_hydrolase_fold"/>
</dbReference>
<dbReference type="InterPro" id="IPR000073">
    <property type="entry name" value="AB_hydrolase_1"/>
</dbReference>
<name>A0ABN2FH25_9ACTN</name>
<dbReference type="PIRSF" id="PIRSF000443">
    <property type="entry name" value="Homoser_Ac_trans"/>
    <property type="match status" value="1"/>
</dbReference>
<dbReference type="Proteomes" id="UP001501319">
    <property type="component" value="Unassembled WGS sequence"/>
</dbReference>
<evidence type="ECO:0000259" key="1">
    <source>
        <dbReference type="Pfam" id="PF00561"/>
    </source>
</evidence>
<keyword evidence="3" id="KW-1185">Reference proteome</keyword>
<dbReference type="Gene3D" id="3.40.50.1820">
    <property type="entry name" value="alpha/beta hydrolase"/>
    <property type="match status" value="1"/>
</dbReference>
<dbReference type="Pfam" id="PF00561">
    <property type="entry name" value="Abhydrolase_1"/>
    <property type="match status" value="1"/>
</dbReference>
<dbReference type="NCBIfam" id="NF005757">
    <property type="entry name" value="PRK07581.1"/>
    <property type="match status" value="1"/>
</dbReference>
<dbReference type="GO" id="GO:0016787">
    <property type="term" value="F:hydrolase activity"/>
    <property type="evidence" value="ECO:0007669"/>
    <property type="project" value="UniProtKB-KW"/>
</dbReference>
<dbReference type="PANTHER" id="PTHR32268:SF15">
    <property type="entry name" value="HOMOSERINE ACETYLTRANSFERASE FAMILY PROTEIN (AFU_ORTHOLOGUE AFUA_1G15350)"/>
    <property type="match status" value="1"/>
</dbReference>
<dbReference type="InterPro" id="IPR008220">
    <property type="entry name" value="HAT_MetX-like"/>
</dbReference>
<keyword evidence="2" id="KW-0378">Hydrolase</keyword>
<dbReference type="SUPFAM" id="SSF53474">
    <property type="entry name" value="alpha/beta-Hydrolases"/>
    <property type="match status" value="1"/>
</dbReference>